<gene>
    <name evidence="2" type="ORF">SAMN04490248_11433</name>
</gene>
<reference evidence="2 3" key="1">
    <citation type="submission" date="2016-10" db="EMBL/GenBank/DDBJ databases">
        <authorList>
            <person name="de Groot N.N."/>
        </authorList>
    </citation>
    <scope>NUCLEOTIDE SEQUENCE [LARGE SCALE GENOMIC DNA]</scope>
    <source>
        <strain evidence="2 3">DSM 27842</strain>
    </source>
</reference>
<dbReference type="EMBL" id="FODS01000014">
    <property type="protein sequence ID" value="SEO85626.1"/>
    <property type="molecule type" value="Genomic_DNA"/>
</dbReference>
<accession>A0A1H8T4J7</accession>
<dbReference type="Proteomes" id="UP000198893">
    <property type="component" value="Unassembled WGS sequence"/>
</dbReference>
<sequence length="79" mass="8508">MKHVIFPLAVLATLSALPATAQAACYAEYKARQDSPYKLVYDIAPISGPCTLDAAKAKLQSRLAKRGLTLLTVMSVSER</sequence>
<evidence type="ECO:0000313" key="3">
    <source>
        <dbReference type="Proteomes" id="UP000198893"/>
    </source>
</evidence>
<evidence type="ECO:0000256" key="1">
    <source>
        <dbReference type="SAM" id="SignalP"/>
    </source>
</evidence>
<dbReference type="AlphaFoldDB" id="A0A1H8T4J7"/>
<name>A0A1H8T4J7_9RHOB</name>
<evidence type="ECO:0000313" key="2">
    <source>
        <dbReference type="EMBL" id="SEO85626.1"/>
    </source>
</evidence>
<feature type="signal peptide" evidence="1">
    <location>
        <begin position="1"/>
        <end position="23"/>
    </location>
</feature>
<keyword evidence="1" id="KW-0732">Signal</keyword>
<organism evidence="2 3">
    <name type="scientific">Salinihabitans flavidus</name>
    <dbReference type="NCBI Taxonomy" id="569882"/>
    <lineage>
        <taxon>Bacteria</taxon>
        <taxon>Pseudomonadati</taxon>
        <taxon>Pseudomonadota</taxon>
        <taxon>Alphaproteobacteria</taxon>
        <taxon>Rhodobacterales</taxon>
        <taxon>Roseobacteraceae</taxon>
        <taxon>Salinihabitans</taxon>
    </lineage>
</organism>
<proteinExistence type="predicted"/>
<keyword evidence="3" id="KW-1185">Reference proteome</keyword>
<dbReference type="STRING" id="569882.SAMN04490248_11433"/>
<dbReference type="RefSeq" id="WP_093118785.1">
    <property type="nucleotide sequence ID" value="NZ_FODS01000014.1"/>
</dbReference>
<protein>
    <submittedName>
        <fullName evidence="2">Uncharacterized protein</fullName>
    </submittedName>
</protein>
<dbReference type="OrthoDB" id="7745874at2"/>
<feature type="chain" id="PRO_5011680421" evidence="1">
    <location>
        <begin position="24"/>
        <end position="79"/>
    </location>
</feature>